<dbReference type="PANTHER" id="PTHR43179">
    <property type="entry name" value="RHAMNOSYLTRANSFERASE WBBL"/>
    <property type="match status" value="1"/>
</dbReference>
<dbReference type="Proteomes" id="UP000781958">
    <property type="component" value="Unassembled WGS sequence"/>
</dbReference>
<dbReference type="CDD" id="cd04186">
    <property type="entry name" value="GT_2_like_c"/>
    <property type="match status" value="1"/>
</dbReference>
<dbReference type="Gene3D" id="3.90.550.10">
    <property type="entry name" value="Spore Coat Polysaccharide Biosynthesis Protein SpsA, Chain A"/>
    <property type="match status" value="2"/>
</dbReference>
<name>A0ABS4SQ84_9PROT</name>
<evidence type="ECO:0000313" key="3">
    <source>
        <dbReference type="EMBL" id="MBP2294263.1"/>
    </source>
</evidence>
<feature type="compositionally biased region" description="Low complexity" evidence="1">
    <location>
        <begin position="1"/>
        <end position="16"/>
    </location>
</feature>
<dbReference type="RefSeq" id="WP_209768379.1">
    <property type="nucleotide sequence ID" value="NZ_JAGINP010000015.1"/>
</dbReference>
<dbReference type="SUPFAM" id="SSF53448">
    <property type="entry name" value="Nucleotide-diphospho-sugar transferases"/>
    <property type="match status" value="2"/>
</dbReference>
<protein>
    <submittedName>
        <fullName evidence="3">GT2 family glycosyltransferase</fullName>
    </submittedName>
</protein>
<feature type="region of interest" description="Disordered" evidence="1">
    <location>
        <begin position="1"/>
        <end position="23"/>
    </location>
</feature>
<dbReference type="EMBL" id="JAGINP010000015">
    <property type="protein sequence ID" value="MBP2294263.1"/>
    <property type="molecule type" value="Genomic_DNA"/>
</dbReference>
<keyword evidence="4" id="KW-1185">Reference proteome</keyword>
<comment type="caution">
    <text evidence="3">The sequence shown here is derived from an EMBL/GenBank/DDBJ whole genome shotgun (WGS) entry which is preliminary data.</text>
</comment>
<dbReference type="Pfam" id="PF00535">
    <property type="entry name" value="Glycos_transf_2"/>
    <property type="match status" value="2"/>
</dbReference>
<sequence length="834" mass="90126">MTNAFPTSSPPTDTTTGDLGRRSAAEPFYGRLEGRDGTRLFGWALSVAAPDTPVPLVLSAGPASVTIVPDRDSGVLSHLLGRPVRCGFDIDLALFFPGIDPSRTAIAVRVAATGHLLENGSSIPEAPRTVVANVDGVEGPRVVGWAVNTQDEQEAVDIDVLVDDAVVAGVSANRQRRDLLARFSTCDHGFEVLLSVRSGRVLHLRDRRSGEIVFGPLAITLDQQDGGRNDPLAGRLEELAGILEDIRAEMPRRRAAAARSVADYAAYFDEHYADTATRRLRLSARAAGLDRRPLFSVVMPVCDPPLWMLAEAIESVRAQAYGHWELCIADDASRDDAVRLLIRQEAARDPRIRAVFSGTRGGVSANTNRALSLASGDHVAFLDHDDRLAPDALLVMAEELARAPVPVLYSDEDRIAPDGRHVAPAFKPGFDPELLSSLNYVCHLLVAERRLLLEIGGLREGYEGVQDHDLVLRLLERVGAAGIRHVPRILYHWRINPASLSGNGDPAALLAGLERVVAEHHGRIGSRAAVTADRETHARSGGLFSARIRYPLPAPAPKVSIVVPTKDAVDLVRDCVSSLLAKTDYPDYEIVLVDHDSADPRSRPFFDSLARDPRVRVVDFHGPFNWAAINNAAVGACRGDALCFLNNDVVAIAPGWLAEMVSLLARPGVGAVGAKLLYPNGTVQHAGIVLGAEGIAGHAFVGLGADEPGHLGQAVLPRTVSAVTGACLLTSRAAFDAVGGFDMVNLPVAYADVDYCLKLQHAGLRVLWTPHARLYHLETQTRGTDDTPEKMERLAGEAHRLRARWGDQLRDDSFYNPHFEPCGPTYRLLRPPSE</sequence>
<evidence type="ECO:0000313" key="4">
    <source>
        <dbReference type="Proteomes" id="UP000781958"/>
    </source>
</evidence>
<accession>A0ABS4SQ84</accession>
<dbReference type="CDD" id="cd04184">
    <property type="entry name" value="GT2_RfbC_Mx_like"/>
    <property type="match status" value="1"/>
</dbReference>
<organism evidence="3 4">
    <name type="scientific">Azospirillum rugosum</name>
    <dbReference type="NCBI Taxonomy" id="416170"/>
    <lineage>
        <taxon>Bacteria</taxon>
        <taxon>Pseudomonadati</taxon>
        <taxon>Pseudomonadota</taxon>
        <taxon>Alphaproteobacteria</taxon>
        <taxon>Rhodospirillales</taxon>
        <taxon>Azospirillaceae</taxon>
        <taxon>Azospirillum</taxon>
    </lineage>
</organism>
<dbReference type="InterPro" id="IPR029044">
    <property type="entry name" value="Nucleotide-diphossugar_trans"/>
</dbReference>
<reference evidence="3 4" key="1">
    <citation type="submission" date="2021-03" db="EMBL/GenBank/DDBJ databases">
        <title>Genomic Encyclopedia of Type Strains, Phase III (KMG-III): the genomes of soil and plant-associated and newly described type strains.</title>
        <authorList>
            <person name="Whitman W."/>
        </authorList>
    </citation>
    <scope>NUCLEOTIDE SEQUENCE [LARGE SCALE GENOMIC DNA]</scope>
    <source>
        <strain evidence="3 4">IMMIB AFH-6</strain>
    </source>
</reference>
<gene>
    <name evidence="3" type="ORF">J2851_004052</name>
</gene>
<evidence type="ECO:0000259" key="2">
    <source>
        <dbReference type="Pfam" id="PF00535"/>
    </source>
</evidence>
<evidence type="ECO:0000256" key="1">
    <source>
        <dbReference type="SAM" id="MobiDB-lite"/>
    </source>
</evidence>
<feature type="domain" description="Glycosyltransferase 2-like" evidence="2">
    <location>
        <begin position="560"/>
        <end position="737"/>
    </location>
</feature>
<feature type="domain" description="Glycosyltransferase 2-like" evidence="2">
    <location>
        <begin position="296"/>
        <end position="405"/>
    </location>
</feature>
<dbReference type="InterPro" id="IPR001173">
    <property type="entry name" value="Glyco_trans_2-like"/>
</dbReference>
<dbReference type="PANTHER" id="PTHR43179:SF7">
    <property type="entry name" value="RHAMNOSYLTRANSFERASE WBBL"/>
    <property type="match status" value="1"/>
</dbReference>
<proteinExistence type="predicted"/>